<dbReference type="EC" id="3.2.1.4" evidence="3"/>
<comment type="caution">
    <text evidence="9">The sequence shown here is derived from an EMBL/GenBank/DDBJ whole genome shotgun (WGS) entry which is preliminary data.</text>
</comment>
<evidence type="ECO:0000256" key="2">
    <source>
        <dbReference type="ARBA" id="ARBA00005641"/>
    </source>
</evidence>
<dbReference type="InterPro" id="IPR001547">
    <property type="entry name" value="Glyco_hydro_5"/>
</dbReference>
<comment type="similarity">
    <text evidence="2 6">Belongs to the glycosyl hydrolase 5 (cellulase A) family.</text>
</comment>
<evidence type="ECO:0000256" key="5">
    <source>
        <dbReference type="ARBA" id="ARBA00023295"/>
    </source>
</evidence>
<keyword evidence="4 6" id="KW-0378">Hydrolase</keyword>
<dbReference type="PANTHER" id="PTHR34142:SF1">
    <property type="entry name" value="GLYCOSIDE HYDROLASE FAMILY 5 DOMAIN-CONTAINING PROTEIN"/>
    <property type="match status" value="1"/>
</dbReference>
<dbReference type="EMBL" id="CABFOC020000011">
    <property type="protein sequence ID" value="CAH0045277.1"/>
    <property type="molecule type" value="Genomic_DNA"/>
</dbReference>
<dbReference type="SUPFAM" id="SSF51445">
    <property type="entry name" value="(Trans)glycosidases"/>
    <property type="match status" value="1"/>
</dbReference>
<dbReference type="AlphaFoldDB" id="A0A9N9W8C7"/>
<evidence type="ECO:0000256" key="3">
    <source>
        <dbReference type="ARBA" id="ARBA00012601"/>
    </source>
</evidence>
<keyword evidence="5 6" id="KW-0326">Glycosidase</keyword>
<evidence type="ECO:0000313" key="9">
    <source>
        <dbReference type="EMBL" id="CAH0045277.1"/>
    </source>
</evidence>
<accession>A0A9N9W8C7</accession>
<feature type="domain" description="Glycoside hydrolase family 5" evidence="8">
    <location>
        <begin position="75"/>
        <end position="307"/>
    </location>
</feature>
<reference evidence="10" key="1">
    <citation type="submission" date="2019-06" db="EMBL/GenBank/DDBJ databases">
        <authorList>
            <person name="Broberg M."/>
        </authorList>
    </citation>
    <scope>NUCLEOTIDE SEQUENCE [LARGE SCALE GENOMIC DNA]</scope>
</reference>
<evidence type="ECO:0000313" key="10">
    <source>
        <dbReference type="Proteomes" id="UP000775872"/>
    </source>
</evidence>
<dbReference type="Proteomes" id="UP000775872">
    <property type="component" value="Unassembled WGS sequence"/>
</dbReference>
<evidence type="ECO:0000256" key="7">
    <source>
        <dbReference type="SAM" id="SignalP"/>
    </source>
</evidence>
<dbReference type="GO" id="GO:0009251">
    <property type="term" value="P:glucan catabolic process"/>
    <property type="evidence" value="ECO:0007669"/>
    <property type="project" value="TreeGrafter"/>
</dbReference>
<dbReference type="Pfam" id="PF00150">
    <property type="entry name" value="Cellulase"/>
    <property type="match status" value="1"/>
</dbReference>
<keyword evidence="10" id="KW-1185">Reference proteome</keyword>
<evidence type="ECO:0000256" key="6">
    <source>
        <dbReference type="RuleBase" id="RU361153"/>
    </source>
</evidence>
<feature type="signal peptide" evidence="7">
    <location>
        <begin position="1"/>
        <end position="19"/>
    </location>
</feature>
<name>A0A9N9W8C7_9HYPO</name>
<dbReference type="GO" id="GO:0008810">
    <property type="term" value="F:cellulase activity"/>
    <property type="evidence" value="ECO:0007669"/>
    <property type="project" value="UniProtKB-EC"/>
</dbReference>
<keyword evidence="7" id="KW-0732">Signal</keyword>
<dbReference type="OrthoDB" id="5139538at2759"/>
<dbReference type="InterPro" id="IPR017853">
    <property type="entry name" value="GH"/>
</dbReference>
<dbReference type="Gene3D" id="3.20.20.80">
    <property type="entry name" value="Glycosidases"/>
    <property type="match status" value="1"/>
</dbReference>
<feature type="chain" id="PRO_5040126395" description="cellulase" evidence="7">
    <location>
        <begin position="20"/>
        <end position="315"/>
    </location>
</feature>
<dbReference type="PANTHER" id="PTHR34142">
    <property type="entry name" value="ENDO-BETA-1,4-GLUCANASE A"/>
    <property type="match status" value="1"/>
</dbReference>
<proteinExistence type="inferred from homology"/>
<protein>
    <recommendedName>
        <fullName evidence="3">cellulase</fullName>
        <ecNumber evidence="3">3.2.1.4</ecNumber>
    </recommendedName>
</protein>
<evidence type="ECO:0000256" key="4">
    <source>
        <dbReference type="ARBA" id="ARBA00022801"/>
    </source>
</evidence>
<evidence type="ECO:0000256" key="1">
    <source>
        <dbReference type="ARBA" id="ARBA00000966"/>
    </source>
</evidence>
<evidence type="ECO:0000259" key="8">
    <source>
        <dbReference type="Pfam" id="PF00150"/>
    </source>
</evidence>
<sequence length="315" mass="36204">MHLTSSVLALSAILAPIYAGKITIIPPDDTNLEFVGVEYKTAAEKLPVLYNYPNTANITNWEEMHRLLDNHTIQAGARTNIFRVPFNFNQLFIENSSRPVNETELNNLASVVETIVQGPGPSPYVAIVPEVVNGTKRLKDPDELYQFWRVIGKKFQHSTHVIFDLGLPATANRALAADLSQEAIRAIRRAGARKQYIFLPTDMATLNDPLRLIIRDPSHRTIFEVDINLVCGATYRRYKGPHRRVKKKKWPHKALLFPLVKWAEKTKQRTVVRRVQTNRSCPDQVDKLLNYMAKRPDRWAGWLWKENKMDRPDME</sequence>
<organism evidence="9 10">
    <name type="scientific">Clonostachys solani</name>
    <dbReference type="NCBI Taxonomy" id="160281"/>
    <lineage>
        <taxon>Eukaryota</taxon>
        <taxon>Fungi</taxon>
        <taxon>Dikarya</taxon>
        <taxon>Ascomycota</taxon>
        <taxon>Pezizomycotina</taxon>
        <taxon>Sordariomycetes</taxon>
        <taxon>Hypocreomycetidae</taxon>
        <taxon>Hypocreales</taxon>
        <taxon>Bionectriaceae</taxon>
        <taxon>Clonostachys</taxon>
    </lineage>
</organism>
<reference evidence="9 10" key="2">
    <citation type="submission" date="2021-10" db="EMBL/GenBank/DDBJ databases">
        <authorList>
            <person name="Piombo E."/>
        </authorList>
    </citation>
    <scope>NUCLEOTIDE SEQUENCE [LARGE SCALE GENOMIC DNA]</scope>
</reference>
<comment type="catalytic activity">
    <reaction evidence="1">
        <text>Endohydrolysis of (1-&gt;4)-beta-D-glucosidic linkages in cellulose, lichenin and cereal beta-D-glucans.</text>
        <dbReference type="EC" id="3.2.1.4"/>
    </reaction>
</comment>
<gene>
    <name evidence="9" type="ORF">CSOL1703_00011023</name>
</gene>